<evidence type="ECO:0000313" key="1">
    <source>
        <dbReference type="EnsemblPlants" id="Solyc03g115365.1.1"/>
    </source>
</evidence>
<evidence type="ECO:0000313" key="2">
    <source>
        <dbReference type="Proteomes" id="UP000004994"/>
    </source>
</evidence>
<dbReference type="InParanoid" id="A0A3Q7FRZ6"/>
<keyword evidence="2" id="KW-1185">Reference proteome</keyword>
<proteinExistence type="predicted"/>
<sequence>MKKEAFLLVHELLSTYNFSLDLLENDTACCIVFIANDSRGYLVEALEVIRPKFRTNAYELCSGGLLT</sequence>
<reference evidence="1" key="2">
    <citation type="submission" date="2019-01" db="UniProtKB">
        <authorList>
            <consortium name="EnsemblPlants"/>
        </authorList>
    </citation>
    <scope>IDENTIFICATION</scope>
    <source>
        <strain evidence="1">cv. Heinz 1706</strain>
    </source>
</reference>
<accession>A0A3Q7FRZ6</accession>
<organism evidence="1">
    <name type="scientific">Solanum lycopersicum</name>
    <name type="common">Tomato</name>
    <name type="synonym">Lycopersicon esculentum</name>
    <dbReference type="NCBI Taxonomy" id="4081"/>
    <lineage>
        <taxon>Eukaryota</taxon>
        <taxon>Viridiplantae</taxon>
        <taxon>Streptophyta</taxon>
        <taxon>Embryophyta</taxon>
        <taxon>Tracheophyta</taxon>
        <taxon>Spermatophyta</taxon>
        <taxon>Magnoliopsida</taxon>
        <taxon>eudicotyledons</taxon>
        <taxon>Gunneridae</taxon>
        <taxon>Pentapetalae</taxon>
        <taxon>asterids</taxon>
        <taxon>lamiids</taxon>
        <taxon>Solanales</taxon>
        <taxon>Solanaceae</taxon>
        <taxon>Solanoideae</taxon>
        <taxon>Solaneae</taxon>
        <taxon>Solanum</taxon>
        <taxon>Solanum subgen. Lycopersicon</taxon>
    </lineage>
</organism>
<protein>
    <submittedName>
        <fullName evidence="1">Uncharacterized protein</fullName>
    </submittedName>
</protein>
<reference evidence="1" key="1">
    <citation type="journal article" date="2012" name="Nature">
        <title>The tomato genome sequence provides insights into fleshy fruit evolution.</title>
        <authorList>
            <consortium name="Tomato Genome Consortium"/>
        </authorList>
    </citation>
    <scope>NUCLEOTIDE SEQUENCE [LARGE SCALE GENOMIC DNA]</scope>
    <source>
        <strain evidence="1">cv. Heinz 1706</strain>
    </source>
</reference>
<dbReference type="EnsemblPlants" id="Solyc03g115365.1.1">
    <property type="protein sequence ID" value="Solyc03g115365.1.1"/>
    <property type="gene ID" value="Solyc03g115365.1"/>
</dbReference>
<dbReference type="AlphaFoldDB" id="A0A3Q7FRZ6"/>
<dbReference type="Gramene" id="Solyc03g115365.1.1">
    <property type="protein sequence ID" value="Solyc03g115365.1.1"/>
    <property type="gene ID" value="Solyc03g115365.1"/>
</dbReference>
<name>A0A3Q7FRZ6_SOLLC</name>
<dbReference type="Proteomes" id="UP000004994">
    <property type="component" value="Chromosome 3"/>
</dbReference>